<gene>
    <name evidence="3" type="ORF">U9M48_025693</name>
</gene>
<protein>
    <submittedName>
        <fullName evidence="3">Uncharacterized protein</fullName>
    </submittedName>
</protein>
<dbReference type="Proteomes" id="UP001341281">
    <property type="component" value="Chromosome 05"/>
</dbReference>
<evidence type="ECO:0000313" key="3">
    <source>
        <dbReference type="EMBL" id="WVZ77892.1"/>
    </source>
</evidence>
<feature type="signal peptide" evidence="2">
    <location>
        <begin position="1"/>
        <end position="19"/>
    </location>
</feature>
<feature type="region of interest" description="Disordered" evidence="1">
    <location>
        <begin position="230"/>
        <end position="250"/>
    </location>
</feature>
<feature type="chain" id="PRO_5042969318" evidence="2">
    <location>
        <begin position="20"/>
        <end position="671"/>
    </location>
</feature>
<proteinExistence type="predicted"/>
<evidence type="ECO:0000313" key="4">
    <source>
        <dbReference type="Proteomes" id="UP001341281"/>
    </source>
</evidence>
<sequence length="671" mass="74156">MLFWFKWSSSILLSTPIESEFSWECPAKGIVPSLEHLKHGAIAKPRRDAATELVSSITAKAGELLHRLLGICPVKLLLLALSATRLLIASHVVDGNCPVNKLVEMFNTCRGWRGIDDGSSCRSPLRRLKLTSRMIILLDDISSSGRPPDSKLCDRLRRSRPLSMPRDAEMCPSRAFHVTETSVTVPSVLQAIPSHVQQFVPFRHDTARPPSCESPARNWRRELLSCSEQDLAGGRKATSKSRSAGPKQGTGNPLLNFLRFFCLEHTQDDEGTGACRLAATRQGYPGPPPSGVHEGGALDLFRALAFRARSHALASATPRGLVRRMLETWDAAAALKLFDEMPPSRDPSLGQRPETVAVERLVRAGAGAPSRRRRRGRRPHAAHAAMGLVSLTVSSLSSCLGMGYCGTFRPASMLSRYETTSMIGGLIEGLWTEIGRVPVSISSRTTPKLYMSPLRVATHPCAYSGGIAAGIGPVRLLLDKSSSSRFVRLPIDWGISPYNLLRLKLRELSSFKSPISGGITPMKLLLPRLSTLPRHAIVVQMKFLQSLELTNGLWYIATEFVFSNIKDEQIMEFDYMCATKHSLQTIAGKREMLQRGSLKEFIRESPSQFEHSKRWGYVTEMTWNLTCKAVVAGIECDQILHRLPCCRYKLPCKQVSTELIKADVEDHDAAG</sequence>
<dbReference type="AlphaFoldDB" id="A0AAQ3WXD0"/>
<evidence type="ECO:0000256" key="2">
    <source>
        <dbReference type="SAM" id="SignalP"/>
    </source>
</evidence>
<dbReference type="EMBL" id="CP144749">
    <property type="protein sequence ID" value="WVZ77892.1"/>
    <property type="molecule type" value="Genomic_DNA"/>
</dbReference>
<accession>A0AAQ3WXD0</accession>
<evidence type="ECO:0000256" key="1">
    <source>
        <dbReference type="SAM" id="MobiDB-lite"/>
    </source>
</evidence>
<reference evidence="3 4" key="1">
    <citation type="submission" date="2024-02" db="EMBL/GenBank/DDBJ databases">
        <title>High-quality chromosome-scale genome assembly of Pensacola bahiagrass (Paspalum notatum Flugge var. saurae).</title>
        <authorList>
            <person name="Vega J.M."/>
            <person name="Podio M."/>
            <person name="Orjuela J."/>
            <person name="Siena L.A."/>
            <person name="Pessino S.C."/>
            <person name="Combes M.C."/>
            <person name="Mariac C."/>
            <person name="Albertini E."/>
            <person name="Pupilli F."/>
            <person name="Ortiz J.P.A."/>
            <person name="Leblanc O."/>
        </authorList>
    </citation>
    <scope>NUCLEOTIDE SEQUENCE [LARGE SCALE GENOMIC DNA]</scope>
    <source>
        <strain evidence="3">R1</strain>
        <tissue evidence="3">Leaf</tissue>
    </source>
</reference>
<keyword evidence="2" id="KW-0732">Signal</keyword>
<organism evidence="3 4">
    <name type="scientific">Paspalum notatum var. saurae</name>
    <dbReference type="NCBI Taxonomy" id="547442"/>
    <lineage>
        <taxon>Eukaryota</taxon>
        <taxon>Viridiplantae</taxon>
        <taxon>Streptophyta</taxon>
        <taxon>Embryophyta</taxon>
        <taxon>Tracheophyta</taxon>
        <taxon>Spermatophyta</taxon>
        <taxon>Magnoliopsida</taxon>
        <taxon>Liliopsida</taxon>
        <taxon>Poales</taxon>
        <taxon>Poaceae</taxon>
        <taxon>PACMAD clade</taxon>
        <taxon>Panicoideae</taxon>
        <taxon>Andropogonodae</taxon>
        <taxon>Paspaleae</taxon>
        <taxon>Paspalinae</taxon>
        <taxon>Paspalum</taxon>
    </lineage>
</organism>
<keyword evidence="4" id="KW-1185">Reference proteome</keyword>
<name>A0AAQ3WXD0_PASNO</name>